<feature type="compositionally biased region" description="Polar residues" evidence="16">
    <location>
        <begin position="147"/>
        <end position="173"/>
    </location>
</feature>
<keyword evidence="9" id="KW-0653">Protein transport</keyword>
<reference evidence="19" key="1">
    <citation type="submission" date="2015-02" db="EMBL/GenBank/DDBJ databases">
        <title>Genome sequencing for Strongylocentrotus purpuratus.</title>
        <authorList>
            <person name="Murali S."/>
            <person name="Liu Y."/>
            <person name="Vee V."/>
            <person name="English A."/>
            <person name="Wang M."/>
            <person name="Skinner E."/>
            <person name="Han Y."/>
            <person name="Muzny D.M."/>
            <person name="Worley K.C."/>
            <person name="Gibbs R.A."/>
        </authorList>
    </citation>
    <scope>NUCLEOTIDE SEQUENCE</scope>
</reference>
<evidence type="ECO:0000256" key="5">
    <source>
        <dbReference type="ARBA" id="ARBA00022448"/>
    </source>
</evidence>
<dbReference type="GO" id="GO:0031901">
    <property type="term" value="C:early endosome membrane"/>
    <property type="evidence" value="ECO:0007669"/>
    <property type="project" value="UniProtKB-SubCell"/>
</dbReference>
<dbReference type="OrthoDB" id="76516at2759"/>
<dbReference type="GO" id="GO:0005770">
    <property type="term" value="C:late endosome"/>
    <property type="evidence" value="ECO:0000318"/>
    <property type="project" value="GO_Central"/>
</dbReference>
<dbReference type="InterPro" id="IPR051837">
    <property type="entry name" value="SortingNexin/PXDomain-PKLike"/>
</dbReference>
<dbReference type="GO" id="GO:0005769">
    <property type="term" value="C:early endosome"/>
    <property type="evidence" value="ECO:0000318"/>
    <property type="project" value="GO_Central"/>
</dbReference>
<evidence type="ECO:0000256" key="8">
    <source>
        <dbReference type="ARBA" id="ARBA00022753"/>
    </source>
</evidence>
<keyword evidence="19" id="KW-1185">Reference proteome</keyword>
<dbReference type="GO" id="GO:0008333">
    <property type="term" value="P:endosome to lysosome transport"/>
    <property type="evidence" value="ECO:0000318"/>
    <property type="project" value="GO_Central"/>
</dbReference>
<keyword evidence="8" id="KW-0967">Endosome</keyword>
<dbReference type="Gene3D" id="3.30.1520.10">
    <property type="entry name" value="Phox-like domain"/>
    <property type="match status" value="1"/>
</dbReference>
<dbReference type="InterPro" id="IPR001683">
    <property type="entry name" value="PX_dom"/>
</dbReference>
<keyword evidence="6" id="KW-0963">Cytoplasm</keyword>
<feature type="compositionally biased region" description="Basic and acidic residues" evidence="16">
    <location>
        <begin position="42"/>
        <end position="54"/>
    </location>
</feature>
<dbReference type="FunFam" id="3.30.1520.10:FF:000011">
    <property type="entry name" value="Putative sorting nexin-16"/>
    <property type="match status" value="1"/>
</dbReference>
<keyword evidence="11" id="KW-0446">Lipid-binding</keyword>
<feature type="compositionally biased region" description="Low complexity" evidence="16">
    <location>
        <begin position="32"/>
        <end position="41"/>
    </location>
</feature>
<dbReference type="OMA" id="MDHGIPD"/>
<evidence type="ECO:0000256" key="7">
    <source>
        <dbReference type="ARBA" id="ARBA00022553"/>
    </source>
</evidence>
<keyword evidence="12" id="KW-0472">Membrane</keyword>
<dbReference type="PANTHER" id="PTHR22999:SF23">
    <property type="entry name" value="SORTING NEXIN-16"/>
    <property type="match status" value="1"/>
</dbReference>
<keyword evidence="13" id="KW-0458">Lysosome</keyword>
<evidence type="ECO:0000256" key="4">
    <source>
        <dbReference type="ARBA" id="ARBA00004496"/>
    </source>
</evidence>
<dbReference type="SUPFAM" id="SSF64268">
    <property type="entry name" value="PX domain"/>
    <property type="match status" value="1"/>
</dbReference>
<dbReference type="AlphaFoldDB" id="A0A7M7N5I2"/>
<feature type="compositionally biased region" description="Low complexity" evidence="16">
    <location>
        <begin position="103"/>
        <end position="143"/>
    </location>
</feature>
<comment type="subcellular location">
    <subcellularLocation>
        <location evidence="4">Cytoplasm</location>
    </subcellularLocation>
    <subcellularLocation>
        <location evidence="1">Early endosome membrane</location>
    </subcellularLocation>
    <subcellularLocation>
        <location evidence="3">Late endosome membrane</location>
        <topology evidence="3">Peripheral membrane protein</topology>
        <orientation evidence="3">Cytoplasmic side</orientation>
    </subcellularLocation>
    <subcellularLocation>
        <location evidence="2">Lysosome</location>
    </subcellularLocation>
</comment>
<accession>A0A7M7N5I2</accession>
<dbReference type="PANTHER" id="PTHR22999">
    <property type="entry name" value="PX SERINE/THREONINE KINASE PXK"/>
    <property type="match status" value="1"/>
</dbReference>
<keyword evidence="10" id="KW-0175">Coiled coil</keyword>
<keyword evidence="5" id="KW-0813">Transport</keyword>
<evidence type="ECO:0000256" key="11">
    <source>
        <dbReference type="ARBA" id="ARBA00023121"/>
    </source>
</evidence>
<evidence type="ECO:0000256" key="3">
    <source>
        <dbReference type="ARBA" id="ARBA00004492"/>
    </source>
</evidence>
<evidence type="ECO:0000256" key="14">
    <source>
        <dbReference type="ARBA" id="ARBA00063452"/>
    </source>
</evidence>
<dbReference type="GO" id="GO:0001881">
    <property type="term" value="P:receptor recycling"/>
    <property type="evidence" value="ECO:0000318"/>
    <property type="project" value="GO_Central"/>
</dbReference>
<feature type="compositionally biased region" description="Polar residues" evidence="16">
    <location>
        <begin position="67"/>
        <end position="91"/>
    </location>
</feature>
<evidence type="ECO:0000256" key="10">
    <source>
        <dbReference type="ARBA" id="ARBA00023054"/>
    </source>
</evidence>
<evidence type="ECO:0000256" key="12">
    <source>
        <dbReference type="ARBA" id="ARBA00023136"/>
    </source>
</evidence>
<dbReference type="RefSeq" id="XP_030831553.1">
    <property type="nucleotide sequence ID" value="XM_030975693.1"/>
</dbReference>
<feature type="domain" description="PX" evidence="17">
    <location>
        <begin position="219"/>
        <end position="332"/>
    </location>
</feature>
<dbReference type="KEGG" id="spu:100888112"/>
<dbReference type="GO" id="GO:0015031">
    <property type="term" value="P:protein transport"/>
    <property type="evidence" value="ECO:0007669"/>
    <property type="project" value="UniProtKB-KW"/>
</dbReference>
<evidence type="ECO:0000256" key="9">
    <source>
        <dbReference type="ARBA" id="ARBA00022927"/>
    </source>
</evidence>
<dbReference type="GeneID" id="100888112"/>
<dbReference type="EnsemblMetazoa" id="XM_030975693">
    <property type="protein sequence ID" value="XP_030831553"/>
    <property type="gene ID" value="LOC100888112"/>
</dbReference>
<feature type="region of interest" description="Disordered" evidence="16">
    <location>
        <begin position="1"/>
        <end position="187"/>
    </location>
</feature>
<evidence type="ECO:0000256" key="13">
    <source>
        <dbReference type="ARBA" id="ARBA00023228"/>
    </source>
</evidence>
<dbReference type="GO" id="GO:0035091">
    <property type="term" value="F:phosphatidylinositol binding"/>
    <property type="evidence" value="ECO:0000318"/>
    <property type="project" value="GO_Central"/>
</dbReference>
<evidence type="ECO:0000256" key="6">
    <source>
        <dbReference type="ARBA" id="ARBA00022490"/>
    </source>
</evidence>
<dbReference type="Proteomes" id="UP000007110">
    <property type="component" value="Unassembled WGS sequence"/>
</dbReference>
<evidence type="ECO:0000256" key="1">
    <source>
        <dbReference type="ARBA" id="ARBA00004146"/>
    </source>
</evidence>
<evidence type="ECO:0000259" key="17">
    <source>
        <dbReference type="PROSITE" id="PS50195"/>
    </source>
</evidence>
<sequence>MSDSEGEVLVAEEATPESLTDQTSSDITNQPHSSTTQSCQSSHEHGALSGERTDSQGSAATAGADVTSVSRRAEINQQGTTRVSGRTVTSIHESRGEHTLAQGAGASSHHSSAANTTPCTSTPTTNRAENSTAPTAGSASSAGRGPHSTSTPLGVSQRYPSQFTRNYTGNQNREYSEQEEEEEDCDWEQVERMGNVAGSILGYSPLVFENNEEEGDDHLDELYVPISGYEVMEQRSKFTVFKLHVQKSATDGYFIFRRYTDFTRLNMKLKMLYPCFRLALPPKRWFSNNFDPIFLEDRLLGLQAFLNNVTGHKDIRKSAPVKEFLCLNDPPGPHDSLEESRVMVESLEEVAYNLRRDCAERDRLLRKKNEEIASLKARIQELENAGLPLETLENERVGTDQESESSTVEGDRRSCVEADLMDHGIPDANDEGISESMDSSLKVKIENLGKEPVKCGDMVGEGDKVAIAITQSVTPVGGDSR</sequence>
<dbReference type="GO" id="GO:0005764">
    <property type="term" value="C:lysosome"/>
    <property type="evidence" value="ECO:0007669"/>
    <property type="project" value="UniProtKB-SubCell"/>
</dbReference>
<proteinExistence type="predicted"/>
<protein>
    <recommendedName>
        <fullName evidence="15">Sorting nexin-16</fullName>
    </recommendedName>
</protein>
<name>A0A7M7N5I2_STRPU</name>
<comment type="subunit">
    <text evidence="14">Homooligomer. Interacts with EGFR.</text>
</comment>
<evidence type="ECO:0000313" key="19">
    <source>
        <dbReference type="Proteomes" id="UP000007110"/>
    </source>
</evidence>
<evidence type="ECO:0000256" key="16">
    <source>
        <dbReference type="SAM" id="MobiDB-lite"/>
    </source>
</evidence>
<keyword evidence="7" id="KW-0597">Phosphoprotein</keyword>
<evidence type="ECO:0000313" key="18">
    <source>
        <dbReference type="EnsemblMetazoa" id="XP_030831553"/>
    </source>
</evidence>
<feature type="compositionally biased region" description="Acidic residues" evidence="16">
    <location>
        <begin position="177"/>
        <end position="187"/>
    </location>
</feature>
<dbReference type="PROSITE" id="PS50195">
    <property type="entry name" value="PX"/>
    <property type="match status" value="1"/>
</dbReference>
<dbReference type="Pfam" id="PF00787">
    <property type="entry name" value="PX"/>
    <property type="match status" value="1"/>
</dbReference>
<dbReference type="GO" id="GO:0045022">
    <property type="term" value="P:early endosome to late endosome transport"/>
    <property type="evidence" value="ECO:0000318"/>
    <property type="project" value="GO_Central"/>
</dbReference>
<evidence type="ECO:0000256" key="15">
    <source>
        <dbReference type="ARBA" id="ARBA00071931"/>
    </source>
</evidence>
<feature type="compositionally biased region" description="Polar residues" evidence="16">
    <location>
        <begin position="17"/>
        <end position="31"/>
    </location>
</feature>
<evidence type="ECO:0000256" key="2">
    <source>
        <dbReference type="ARBA" id="ARBA00004371"/>
    </source>
</evidence>
<organism evidence="18 19">
    <name type="scientific">Strongylocentrotus purpuratus</name>
    <name type="common">Purple sea urchin</name>
    <dbReference type="NCBI Taxonomy" id="7668"/>
    <lineage>
        <taxon>Eukaryota</taxon>
        <taxon>Metazoa</taxon>
        <taxon>Echinodermata</taxon>
        <taxon>Eleutherozoa</taxon>
        <taxon>Echinozoa</taxon>
        <taxon>Echinoidea</taxon>
        <taxon>Euechinoidea</taxon>
        <taxon>Echinacea</taxon>
        <taxon>Camarodonta</taxon>
        <taxon>Echinidea</taxon>
        <taxon>Strongylocentrotidae</taxon>
        <taxon>Strongylocentrotus</taxon>
    </lineage>
</organism>
<dbReference type="GO" id="GO:0031902">
    <property type="term" value="C:late endosome membrane"/>
    <property type="evidence" value="ECO:0007669"/>
    <property type="project" value="UniProtKB-SubCell"/>
</dbReference>
<dbReference type="InParanoid" id="A0A7M7N5I2"/>
<reference evidence="18" key="2">
    <citation type="submission" date="2021-01" db="UniProtKB">
        <authorList>
            <consortium name="EnsemblMetazoa"/>
        </authorList>
    </citation>
    <scope>IDENTIFICATION</scope>
</reference>
<dbReference type="InterPro" id="IPR036871">
    <property type="entry name" value="PX_dom_sf"/>
</dbReference>
<dbReference type="SMART" id="SM00312">
    <property type="entry name" value="PX"/>
    <property type="match status" value="1"/>
</dbReference>